<dbReference type="Proteomes" id="UP000031668">
    <property type="component" value="Unassembled WGS sequence"/>
</dbReference>
<organism evidence="1 2">
    <name type="scientific">Thelohanellus kitauei</name>
    <name type="common">Myxosporean</name>
    <dbReference type="NCBI Taxonomy" id="669202"/>
    <lineage>
        <taxon>Eukaryota</taxon>
        <taxon>Metazoa</taxon>
        <taxon>Cnidaria</taxon>
        <taxon>Myxozoa</taxon>
        <taxon>Myxosporea</taxon>
        <taxon>Bivalvulida</taxon>
        <taxon>Platysporina</taxon>
        <taxon>Myxobolidae</taxon>
        <taxon>Thelohanellus</taxon>
    </lineage>
</organism>
<evidence type="ECO:0000313" key="1">
    <source>
        <dbReference type="EMBL" id="KII68956.1"/>
    </source>
</evidence>
<evidence type="ECO:0000313" key="2">
    <source>
        <dbReference type="Proteomes" id="UP000031668"/>
    </source>
</evidence>
<dbReference type="AlphaFoldDB" id="A0A0C2MNY8"/>
<sequence>MNQTYYQTVNDKTFMSKWIDDASINTFYFTLETHDIYYVFKDISVDVQIILPKFVLIKSTFDELDKYQYRYKISEDYYIGKRQTNCTFNNVVITTLEETEFECSLLLNFTYIRFEILNAEKSECIMEDITGDPMKSTTTSKCNQ</sequence>
<keyword evidence="2" id="KW-1185">Reference proteome</keyword>
<comment type="caution">
    <text evidence="1">The sequence shown here is derived from an EMBL/GenBank/DDBJ whole genome shotgun (WGS) entry which is preliminary data.</text>
</comment>
<accession>A0A0C2MNY8</accession>
<dbReference type="EMBL" id="JWZT01002658">
    <property type="protein sequence ID" value="KII68956.1"/>
    <property type="molecule type" value="Genomic_DNA"/>
</dbReference>
<proteinExistence type="predicted"/>
<protein>
    <submittedName>
        <fullName evidence="1">Uncharacterized protein</fullName>
    </submittedName>
</protein>
<reference evidence="1 2" key="1">
    <citation type="journal article" date="2014" name="Genome Biol. Evol.">
        <title>The genome of the myxosporean Thelohanellus kitauei shows adaptations to nutrient acquisition within its fish host.</title>
        <authorList>
            <person name="Yang Y."/>
            <person name="Xiong J."/>
            <person name="Zhou Z."/>
            <person name="Huo F."/>
            <person name="Miao W."/>
            <person name="Ran C."/>
            <person name="Liu Y."/>
            <person name="Zhang J."/>
            <person name="Feng J."/>
            <person name="Wang M."/>
            <person name="Wang M."/>
            <person name="Wang L."/>
            <person name="Yao B."/>
        </authorList>
    </citation>
    <scope>NUCLEOTIDE SEQUENCE [LARGE SCALE GENOMIC DNA]</scope>
    <source>
        <strain evidence="1">Wuqing</strain>
    </source>
</reference>
<gene>
    <name evidence="1" type="ORF">RF11_01520</name>
</gene>
<name>A0A0C2MNY8_THEKT</name>